<dbReference type="AlphaFoldDB" id="A0A923I8Q4"/>
<organism evidence="1 2">
    <name type="scientific">Anaerofilum hominis</name>
    <dbReference type="NCBI Taxonomy" id="2763016"/>
    <lineage>
        <taxon>Bacteria</taxon>
        <taxon>Bacillati</taxon>
        <taxon>Bacillota</taxon>
        <taxon>Clostridia</taxon>
        <taxon>Eubacteriales</taxon>
        <taxon>Oscillospiraceae</taxon>
        <taxon>Anaerofilum</taxon>
    </lineage>
</organism>
<name>A0A923I8Q4_9FIRM</name>
<evidence type="ECO:0000313" key="2">
    <source>
        <dbReference type="Proteomes" id="UP000659630"/>
    </source>
</evidence>
<proteinExistence type="predicted"/>
<comment type="caution">
    <text evidence="1">The sequence shown here is derived from an EMBL/GenBank/DDBJ whole genome shotgun (WGS) entry which is preliminary data.</text>
</comment>
<dbReference type="Proteomes" id="UP000659630">
    <property type="component" value="Unassembled WGS sequence"/>
</dbReference>
<evidence type="ECO:0000313" key="1">
    <source>
        <dbReference type="EMBL" id="MBC5580886.1"/>
    </source>
</evidence>
<dbReference type="RefSeq" id="WP_186887265.1">
    <property type="nucleotide sequence ID" value="NZ_JACONZ010000002.1"/>
</dbReference>
<keyword evidence="2" id="KW-1185">Reference proteome</keyword>
<dbReference type="EMBL" id="JACONZ010000002">
    <property type="protein sequence ID" value="MBC5580886.1"/>
    <property type="molecule type" value="Genomic_DNA"/>
</dbReference>
<protein>
    <submittedName>
        <fullName evidence="1">Uncharacterized protein</fullName>
    </submittedName>
</protein>
<gene>
    <name evidence="1" type="ORF">H8S23_05160</name>
</gene>
<reference evidence="1" key="1">
    <citation type="submission" date="2020-08" db="EMBL/GenBank/DDBJ databases">
        <title>Genome public.</title>
        <authorList>
            <person name="Liu C."/>
            <person name="Sun Q."/>
        </authorList>
    </citation>
    <scope>NUCLEOTIDE SEQUENCE</scope>
    <source>
        <strain evidence="1">BX8</strain>
    </source>
</reference>
<sequence length="64" mass="7255">MERLTEHYGDRCIRIKGCTSAYLNKERKSAPASNAVVRLAAYEDTGLEPEEIIELKARMEGLEK</sequence>
<accession>A0A923I8Q4</accession>